<dbReference type="PROSITE" id="PS51292">
    <property type="entry name" value="ZF_RING_CH"/>
    <property type="match status" value="1"/>
</dbReference>
<dbReference type="PANTHER" id="PTHR46347:SF1">
    <property type="entry name" value="RING_FYVE_PHD ZINC FINGER SUPERFAMILY PROTEIN"/>
    <property type="match status" value="1"/>
</dbReference>
<dbReference type="InterPro" id="IPR011016">
    <property type="entry name" value="Znf_RING-CH"/>
</dbReference>
<dbReference type="PANTHER" id="PTHR46347">
    <property type="entry name" value="RING/FYVE/PHD ZINC FINGER SUPERFAMILY PROTEIN"/>
    <property type="match status" value="1"/>
</dbReference>
<evidence type="ECO:0000256" key="2">
    <source>
        <dbReference type="ARBA" id="ARBA00022771"/>
    </source>
</evidence>
<organism evidence="7 8">
    <name type="scientific">Ustilaginoidea virens</name>
    <name type="common">Rice false smut fungus</name>
    <name type="synonym">Villosiclava virens</name>
    <dbReference type="NCBI Taxonomy" id="1159556"/>
    <lineage>
        <taxon>Eukaryota</taxon>
        <taxon>Fungi</taxon>
        <taxon>Dikarya</taxon>
        <taxon>Ascomycota</taxon>
        <taxon>Pezizomycotina</taxon>
        <taxon>Sordariomycetes</taxon>
        <taxon>Hypocreomycetidae</taxon>
        <taxon>Hypocreales</taxon>
        <taxon>Clavicipitaceae</taxon>
        <taxon>Ustilaginoidea</taxon>
    </lineage>
</organism>
<evidence type="ECO:0000256" key="5">
    <source>
        <dbReference type="SAM" id="Phobius"/>
    </source>
</evidence>
<evidence type="ECO:0000256" key="4">
    <source>
        <dbReference type="SAM" id="MobiDB-lite"/>
    </source>
</evidence>
<dbReference type="RefSeq" id="XP_043000694.1">
    <property type="nucleotide sequence ID" value="XM_043144759.1"/>
</dbReference>
<feature type="domain" description="RING-CH-type" evidence="6">
    <location>
        <begin position="61"/>
        <end position="154"/>
    </location>
</feature>
<keyword evidence="8" id="KW-1185">Reference proteome</keyword>
<keyword evidence="2" id="KW-0863">Zinc-finger</keyword>
<feature type="compositionally biased region" description="Basic and acidic residues" evidence="4">
    <location>
        <begin position="44"/>
        <end position="63"/>
    </location>
</feature>
<evidence type="ECO:0000256" key="3">
    <source>
        <dbReference type="ARBA" id="ARBA00022833"/>
    </source>
</evidence>
<keyword evidence="5" id="KW-1133">Transmembrane helix</keyword>
<feature type="transmembrane region" description="Helical" evidence="5">
    <location>
        <begin position="236"/>
        <end position="257"/>
    </location>
</feature>
<protein>
    <recommendedName>
        <fullName evidence="6">RING-CH-type domain-containing protein</fullName>
    </recommendedName>
</protein>
<evidence type="ECO:0000256" key="1">
    <source>
        <dbReference type="ARBA" id="ARBA00022723"/>
    </source>
</evidence>
<dbReference type="AlphaFoldDB" id="A0A8E5HWV5"/>
<keyword evidence="5" id="KW-0812">Transmembrane</keyword>
<proteinExistence type="predicted"/>
<dbReference type="GeneID" id="66068039"/>
<evidence type="ECO:0000259" key="6">
    <source>
        <dbReference type="PROSITE" id="PS51292"/>
    </source>
</evidence>
<evidence type="ECO:0000313" key="8">
    <source>
        <dbReference type="Proteomes" id="UP000027002"/>
    </source>
</evidence>
<dbReference type="InterPro" id="IPR013083">
    <property type="entry name" value="Znf_RING/FYVE/PHD"/>
</dbReference>
<name>A0A8E5HWV5_USTVR</name>
<dbReference type="EMBL" id="CP072758">
    <property type="protein sequence ID" value="QUC23021.1"/>
    <property type="molecule type" value="Genomic_DNA"/>
</dbReference>
<dbReference type="Proteomes" id="UP000027002">
    <property type="component" value="Chromosome 6"/>
</dbReference>
<keyword evidence="5" id="KW-0472">Membrane</keyword>
<reference evidence="7" key="1">
    <citation type="submission" date="2020-03" db="EMBL/GenBank/DDBJ databases">
        <title>A mixture of massive structural variations and highly conserved coding sequences in Ustilaginoidea virens genome.</title>
        <authorList>
            <person name="Zhang K."/>
            <person name="Zhao Z."/>
            <person name="Zhang Z."/>
            <person name="Li Y."/>
            <person name="Hsiang T."/>
            <person name="Sun W."/>
        </authorList>
    </citation>
    <scope>NUCLEOTIDE SEQUENCE</scope>
    <source>
        <strain evidence="7">UV-8b</strain>
    </source>
</reference>
<gene>
    <name evidence="7" type="ORF">UV8b_07262</name>
</gene>
<feature type="compositionally biased region" description="Basic and acidic residues" evidence="4">
    <location>
        <begin position="330"/>
        <end position="344"/>
    </location>
</feature>
<dbReference type="OrthoDB" id="264354at2759"/>
<feature type="region of interest" description="Disordered" evidence="4">
    <location>
        <begin position="325"/>
        <end position="344"/>
    </location>
</feature>
<evidence type="ECO:0000313" key="7">
    <source>
        <dbReference type="EMBL" id="QUC23021.1"/>
    </source>
</evidence>
<dbReference type="SMART" id="SM00744">
    <property type="entry name" value="RINGv"/>
    <property type="match status" value="1"/>
</dbReference>
<dbReference type="GO" id="GO:0008270">
    <property type="term" value="F:zinc ion binding"/>
    <property type="evidence" value="ECO:0007669"/>
    <property type="project" value="UniProtKB-KW"/>
</dbReference>
<dbReference type="CDD" id="cd16495">
    <property type="entry name" value="RING_CH-C4HC3_MARCH"/>
    <property type="match status" value="1"/>
</dbReference>
<feature type="region of interest" description="Disordered" evidence="4">
    <location>
        <begin position="1"/>
        <end position="63"/>
    </location>
</feature>
<dbReference type="Pfam" id="PF12906">
    <property type="entry name" value="RINGv"/>
    <property type="match status" value="1"/>
</dbReference>
<dbReference type="KEGG" id="uvi:66068039"/>
<dbReference type="Gene3D" id="3.30.40.10">
    <property type="entry name" value="Zinc/RING finger domain, C3HC4 (zinc finger)"/>
    <property type="match status" value="1"/>
</dbReference>
<sequence>MDSGSASSLPFERERTPYAAAGPSHGRDASSSRPQAVPASSRDANSKAEEETRRHGPRTDRRRFGPRTCRICLETEHPKFPGGISSTLGIASASSRPVYESDDPEMGRLLSPCKCKGSAKYVHEGCLDSWRLANPSAKRNFWQCPTCKFTYRLARLHWATRLSSKWTQIALTVVVLIASLFILGFIADPILDFWFDPVGSIADTVSSVVSDLDAVQPPSRFYEEPVTWLEHFSKGFFSLGLIGALKSFVAMGPWHWINFRAGGLFGSGRRGGTGRSRMGNFNLLFVAIGAFTFMMAVWRFVQAMCARILANVSNIVLDIGGDEDQDADDDATRQYPERQQANEEARKDRYLPSCLIYSCLGRFGLSCLSGVDMISSVIQTLAFAVFVLLPEAPTWYTQSQVGCKKRKLIHFALEDAVTLLSLLMEISRHGLKWCMS</sequence>
<feature type="transmembrane region" description="Helical" evidence="5">
    <location>
        <begin position="278"/>
        <end position="301"/>
    </location>
</feature>
<keyword evidence="1" id="KW-0479">Metal-binding</keyword>
<dbReference type="SUPFAM" id="SSF57850">
    <property type="entry name" value="RING/U-box"/>
    <property type="match status" value="1"/>
</dbReference>
<feature type="transmembrane region" description="Helical" evidence="5">
    <location>
        <begin position="169"/>
        <end position="187"/>
    </location>
</feature>
<keyword evidence="3" id="KW-0862">Zinc</keyword>
<accession>A0A8E5HWV5</accession>